<keyword evidence="1" id="KW-0547">Nucleotide-binding</keyword>
<dbReference type="InterPro" id="IPR002078">
    <property type="entry name" value="Sigma_54_int"/>
</dbReference>
<accession>A0ABZ2LWT1</accession>
<dbReference type="SUPFAM" id="SSF52540">
    <property type="entry name" value="P-loop containing nucleoside triphosphate hydrolases"/>
    <property type="match status" value="1"/>
</dbReference>
<dbReference type="Gene3D" id="1.10.10.60">
    <property type="entry name" value="Homeodomain-like"/>
    <property type="match status" value="1"/>
</dbReference>
<dbReference type="Pfam" id="PF06505">
    <property type="entry name" value="XylR_N"/>
    <property type="match status" value="1"/>
</dbReference>
<keyword evidence="2" id="KW-0067">ATP-binding</keyword>
<evidence type="ECO:0000256" key="2">
    <source>
        <dbReference type="ARBA" id="ARBA00022840"/>
    </source>
</evidence>
<evidence type="ECO:0000256" key="1">
    <source>
        <dbReference type="ARBA" id="ARBA00022741"/>
    </source>
</evidence>
<dbReference type="InterPro" id="IPR009057">
    <property type="entry name" value="Homeodomain-like_sf"/>
</dbReference>
<evidence type="ECO:0000259" key="7">
    <source>
        <dbReference type="PROSITE" id="PS50045"/>
    </source>
</evidence>
<dbReference type="InterPro" id="IPR002197">
    <property type="entry name" value="HTH_Fis"/>
</dbReference>
<evidence type="ECO:0000313" key="8">
    <source>
        <dbReference type="EMBL" id="WXB13590.1"/>
    </source>
</evidence>
<evidence type="ECO:0000256" key="4">
    <source>
        <dbReference type="ARBA" id="ARBA00023125"/>
    </source>
</evidence>
<dbReference type="PROSITE" id="PS00675">
    <property type="entry name" value="SIGMA54_INTERACT_1"/>
    <property type="match status" value="1"/>
</dbReference>
<reference evidence="8 9" key="1">
    <citation type="submission" date="2021-12" db="EMBL/GenBank/DDBJ databases">
        <title>Discovery of the Pendulisporaceae a myxobacterial family with distinct sporulation behavior and unique specialized metabolism.</title>
        <authorList>
            <person name="Garcia R."/>
            <person name="Popoff A."/>
            <person name="Bader C.D."/>
            <person name="Loehr J."/>
            <person name="Walesch S."/>
            <person name="Walt C."/>
            <person name="Boldt J."/>
            <person name="Bunk B."/>
            <person name="Haeckl F.J.F.P.J."/>
            <person name="Gunesch A.P."/>
            <person name="Birkelbach J."/>
            <person name="Nuebel U."/>
            <person name="Pietschmann T."/>
            <person name="Bach T."/>
            <person name="Mueller R."/>
        </authorList>
    </citation>
    <scope>NUCLEOTIDE SEQUENCE [LARGE SCALE GENOMIC DNA]</scope>
    <source>
        <strain evidence="8 9">MSr11954</strain>
    </source>
</reference>
<dbReference type="Gene3D" id="3.40.50.300">
    <property type="entry name" value="P-loop containing nucleotide triphosphate hydrolases"/>
    <property type="match status" value="1"/>
</dbReference>
<dbReference type="SMART" id="SM00989">
    <property type="entry name" value="V4R"/>
    <property type="match status" value="1"/>
</dbReference>
<organism evidence="8 9">
    <name type="scientific">Pendulispora albinea</name>
    <dbReference type="NCBI Taxonomy" id="2741071"/>
    <lineage>
        <taxon>Bacteria</taxon>
        <taxon>Pseudomonadati</taxon>
        <taxon>Myxococcota</taxon>
        <taxon>Myxococcia</taxon>
        <taxon>Myxococcales</taxon>
        <taxon>Sorangiineae</taxon>
        <taxon>Pendulisporaceae</taxon>
        <taxon>Pendulispora</taxon>
    </lineage>
</organism>
<dbReference type="SMART" id="SM00382">
    <property type="entry name" value="AAA"/>
    <property type="match status" value="1"/>
</dbReference>
<dbReference type="InterPro" id="IPR025943">
    <property type="entry name" value="Sigma_54_int_dom_ATP-bd_2"/>
</dbReference>
<proteinExistence type="predicted"/>
<feature type="region of interest" description="Disordered" evidence="6">
    <location>
        <begin position="543"/>
        <end position="564"/>
    </location>
</feature>
<dbReference type="Pfam" id="PF02954">
    <property type="entry name" value="HTH_8"/>
    <property type="match status" value="1"/>
</dbReference>
<dbReference type="PRINTS" id="PR01590">
    <property type="entry name" value="HTHFIS"/>
</dbReference>
<evidence type="ECO:0000256" key="3">
    <source>
        <dbReference type="ARBA" id="ARBA00023015"/>
    </source>
</evidence>
<dbReference type="Pfam" id="PF00158">
    <property type="entry name" value="Sigma54_activat"/>
    <property type="match status" value="1"/>
</dbReference>
<dbReference type="InterPro" id="IPR058031">
    <property type="entry name" value="AAA_lid_NorR"/>
</dbReference>
<dbReference type="Gene3D" id="3.30.1380.20">
    <property type="entry name" value="Trafficking protein particle complex subunit 3"/>
    <property type="match status" value="1"/>
</dbReference>
<dbReference type="InterPro" id="IPR027417">
    <property type="entry name" value="P-loop_NTPase"/>
</dbReference>
<dbReference type="InterPro" id="IPR004096">
    <property type="entry name" value="V4R"/>
</dbReference>
<dbReference type="EMBL" id="CP089984">
    <property type="protein sequence ID" value="WXB13590.1"/>
    <property type="molecule type" value="Genomic_DNA"/>
</dbReference>
<name>A0ABZ2LWT1_9BACT</name>
<dbReference type="SUPFAM" id="SSF46689">
    <property type="entry name" value="Homeodomain-like"/>
    <property type="match status" value="1"/>
</dbReference>
<keyword evidence="9" id="KW-1185">Reference proteome</keyword>
<evidence type="ECO:0000256" key="6">
    <source>
        <dbReference type="SAM" id="MobiDB-lite"/>
    </source>
</evidence>
<sequence>MRATDLDHKELLELDSEGGMIRFAGQRALLLDAVAMGLLRKYLVENFGNTAARSVLTQFGFAHGWRMAEAMQSEFEWESAEEWRRAGFRIHTLGGLFRLESGGKDPLSKEGSMIVASYEAEQHLLHFGRSDFPVCWTICGLTSGYISRTAGQEIYVLEDRCLGRGDAACHLLGRTREEWGDEHAEELRFFEAKHLQECLDVSLHRVTDTLKLAEAKLREHRRALVRVAHDVEGPLELAPKSAAMWQLVDLARRVAKVDSTVLITGESGAGKERIARLVHDESARAAGAFIAVNCGAVTETLLESELFGHARGAFTGATQDRPGLFEAASGGTLLLDEVGEVSPGMQVKLLRALQEREIRRVGENKNRRVDTRVVAATNRDLAHGVAAGAFRADLYYRLKVIELHVPPLRERREDILPLARVLLTDAAMRMKRKISALAPRAADQLLRYEWPGNVRELENAMERAVALARGARVELDDLPEEVRQAFPIPVAVGGTVKPLEDIEKEYILAVLELNGGNQTRAAKQLRIGSATLYRKLKGYGWSGTKPGRGSGDGTIHGRSRTTPS</sequence>
<dbReference type="SUPFAM" id="SSF111126">
    <property type="entry name" value="Ligand-binding domain in the NO signalling and Golgi transport"/>
    <property type="match status" value="1"/>
</dbReference>
<dbReference type="PROSITE" id="PS50045">
    <property type="entry name" value="SIGMA54_INTERACT_4"/>
    <property type="match status" value="1"/>
</dbReference>
<gene>
    <name evidence="8" type="ORF">LZC94_37855</name>
</gene>
<dbReference type="PANTHER" id="PTHR32071">
    <property type="entry name" value="TRANSCRIPTIONAL REGULATORY PROTEIN"/>
    <property type="match status" value="1"/>
</dbReference>
<dbReference type="InterPro" id="IPR003593">
    <property type="entry name" value="AAA+_ATPase"/>
</dbReference>
<dbReference type="InterPro" id="IPR024096">
    <property type="entry name" value="NO_sig/Golgi_transp_ligand-bd"/>
</dbReference>
<feature type="domain" description="Sigma-54 factor interaction" evidence="7">
    <location>
        <begin position="237"/>
        <end position="466"/>
    </location>
</feature>
<protein>
    <submittedName>
        <fullName evidence="8">Sigma 54-interacting transcriptional regulator</fullName>
    </submittedName>
</protein>
<dbReference type="Gene3D" id="1.10.8.60">
    <property type="match status" value="1"/>
</dbReference>
<dbReference type="RefSeq" id="WP_394823204.1">
    <property type="nucleotide sequence ID" value="NZ_CP089984.1"/>
</dbReference>
<dbReference type="InterPro" id="IPR025662">
    <property type="entry name" value="Sigma_54_int_dom_ATP-bd_1"/>
</dbReference>
<dbReference type="PROSITE" id="PS00688">
    <property type="entry name" value="SIGMA54_INTERACT_3"/>
    <property type="match status" value="1"/>
</dbReference>
<keyword evidence="4" id="KW-0238">DNA-binding</keyword>
<evidence type="ECO:0000313" key="9">
    <source>
        <dbReference type="Proteomes" id="UP001370348"/>
    </source>
</evidence>
<keyword evidence="5" id="KW-0804">Transcription</keyword>
<dbReference type="CDD" id="cd00009">
    <property type="entry name" value="AAA"/>
    <property type="match status" value="1"/>
</dbReference>
<keyword evidence="3" id="KW-0805">Transcription regulation</keyword>
<dbReference type="InterPro" id="IPR025944">
    <property type="entry name" value="Sigma_54_int_dom_CS"/>
</dbReference>
<dbReference type="Pfam" id="PF25601">
    <property type="entry name" value="AAA_lid_14"/>
    <property type="match status" value="1"/>
</dbReference>
<evidence type="ECO:0000256" key="5">
    <source>
        <dbReference type="ARBA" id="ARBA00023163"/>
    </source>
</evidence>
<dbReference type="Proteomes" id="UP001370348">
    <property type="component" value="Chromosome"/>
</dbReference>
<dbReference type="InterPro" id="IPR010523">
    <property type="entry name" value="XylR_N"/>
</dbReference>
<dbReference type="PROSITE" id="PS00676">
    <property type="entry name" value="SIGMA54_INTERACT_2"/>
    <property type="match status" value="1"/>
</dbReference>